<comment type="caution">
    <text evidence="1">The sequence shown here is derived from an EMBL/GenBank/DDBJ whole genome shotgun (WGS) entry which is preliminary data.</text>
</comment>
<evidence type="ECO:0000313" key="1">
    <source>
        <dbReference type="EMBL" id="CAK7325551.1"/>
    </source>
</evidence>
<gene>
    <name evidence="1" type="ORF">DCAF_LOCUS3231</name>
</gene>
<dbReference type="AlphaFoldDB" id="A0AAV1QZU4"/>
<dbReference type="Proteomes" id="UP001314170">
    <property type="component" value="Unassembled WGS sequence"/>
</dbReference>
<organism evidence="1 2">
    <name type="scientific">Dovyalis caffra</name>
    <dbReference type="NCBI Taxonomy" id="77055"/>
    <lineage>
        <taxon>Eukaryota</taxon>
        <taxon>Viridiplantae</taxon>
        <taxon>Streptophyta</taxon>
        <taxon>Embryophyta</taxon>
        <taxon>Tracheophyta</taxon>
        <taxon>Spermatophyta</taxon>
        <taxon>Magnoliopsida</taxon>
        <taxon>eudicotyledons</taxon>
        <taxon>Gunneridae</taxon>
        <taxon>Pentapetalae</taxon>
        <taxon>rosids</taxon>
        <taxon>fabids</taxon>
        <taxon>Malpighiales</taxon>
        <taxon>Salicaceae</taxon>
        <taxon>Flacourtieae</taxon>
        <taxon>Dovyalis</taxon>
    </lineage>
</organism>
<proteinExistence type="predicted"/>
<protein>
    <submittedName>
        <fullName evidence="1">Uncharacterized protein</fullName>
    </submittedName>
</protein>
<reference evidence="1 2" key="1">
    <citation type="submission" date="2024-01" db="EMBL/GenBank/DDBJ databases">
        <authorList>
            <person name="Waweru B."/>
        </authorList>
    </citation>
    <scope>NUCLEOTIDE SEQUENCE [LARGE SCALE GENOMIC DNA]</scope>
</reference>
<sequence>MEKKEEANVESMIVLSDKAQNNWQATHDSVNWHIQFLSIRERRKTNRGSPMTYKTVQWFISKEINTPLE</sequence>
<keyword evidence="2" id="KW-1185">Reference proteome</keyword>
<dbReference type="EMBL" id="CAWUPB010000850">
    <property type="protein sequence ID" value="CAK7325551.1"/>
    <property type="molecule type" value="Genomic_DNA"/>
</dbReference>
<evidence type="ECO:0000313" key="2">
    <source>
        <dbReference type="Proteomes" id="UP001314170"/>
    </source>
</evidence>
<accession>A0AAV1QZU4</accession>
<name>A0AAV1QZU4_9ROSI</name>